<dbReference type="PANTHER" id="PTHR47354">
    <property type="entry name" value="NADH OXIDOREDUCTASE HCR"/>
    <property type="match status" value="1"/>
</dbReference>
<evidence type="ECO:0000259" key="7">
    <source>
        <dbReference type="PROSITE" id="PS51085"/>
    </source>
</evidence>
<dbReference type="Pfam" id="PF00175">
    <property type="entry name" value="NAD_binding_1"/>
    <property type="match status" value="1"/>
</dbReference>
<evidence type="ECO:0000256" key="5">
    <source>
        <dbReference type="ARBA" id="ARBA00023004"/>
    </source>
</evidence>
<dbReference type="InterPro" id="IPR050415">
    <property type="entry name" value="MRET"/>
</dbReference>
<dbReference type="PROSITE" id="PS51085">
    <property type="entry name" value="2FE2S_FER_2"/>
    <property type="match status" value="1"/>
</dbReference>
<evidence type="ECO:0000256" key="4">
    <source>
        <dbReference type="ARBA" id="ARBA00023002"/>
    </source>
</evidence>
<evidence type="ECO:0000259" key="8">
    <source>
        <dbReference type="PROSITE" id="PS51384"/>
    </source>
</evidence>
<keyword evidence="6" id="KW-0411">Iron-sulfur</keyword>
<dbReference type="InterPro" id="IPR006058">
    <property type="entry name" value="2Fe2S_fd_BS"/>
</dbReference>
<dbReference type="PANTHER" id="PTHR47354:SF1">
    <property type="entry name" value="CARNITINE MONOOXYGENASE REDUCTASE SUBUNIT"/>
    <property type="match status" value="1"/>
</dbReference>
<dbReference type="EMBL" id="EF547253">
    <property type="protein sequence ID" value="ABS81535.1"/>
    <property type="molecule type" value="Genomic_DNA"/>
</dbReference>
<sequence length="330" mass="37017">MFLYIKSVRNGMDQSWMDVRVASLNVEADDIVSLELMPSDGEPLPSFSAGSHIDLKLPNGLIRQYSLCNDSSEKNRYQIAVLLDPATRGGSASVHRDIKVNQIINISKPRQNFPLIDARYSILIAGGIGVTPLLSMAKRLDRTDASFEMHYCTRSSSRTAFTQHIRTASFADRVHFHYDDGDQTQKFDIDSVFVERNSDAHIYVCGPSGFMDFVINSAKDRGWPNEQIHFEYFSREVIANDHTQFKVEVASSGQRFDIPADRSIVSVLEENGIEIPVSCEQGICGTCVTRVLEGVPDHRDTFFSDAEKEKNDQITPCCSRARTPLLILDL</sequence>
<keyword evidence="5" id="KW-0408">Iron</keyword>
<reference evidence="9" key="1">
    <citation type="journal article" date="2007" name="J. Bacteriol.">
        <title>Molecular characterization of a novel ortho-nitrophenol catabolic gene cluster in Alcaligenes sp. strain NyZ215.</title>
        <authorList>
            <person name="Xiao Y."/>
            <person name="Zhang J.J."/>
            <person name="Liu H."/>
            <person name="Zhou N.Y."/>
        </authorList>
    </citation>
    <scope>NUCLEOTIDE SEQUENCE</scope>
    <source>
        <strain evidence="9">NyZ215</strain>
    </source>
</reference>
<dbReference type="InterPro" id="IPR036010">
    <property type="entry name" value="2Fe-2S_ferredoxin-like_sf"/>
</dbReference>
<evidence type="ECO:0000256" key="6">
    <source>
        <dbReference type="ARBA" id="ARBA00023014"/>
    </source>
</evidence>
<dbReference type="AlphaFoldDB" id="A7KS55"/>
<keyword evidence="2" id="KW-0001">2Fe-2S</keyword>
<dbReference type="Gene3D" id="2.40.30.10">
    <property type="entry name" value="Translation factors"/>
    <property type="match status" value="1"/>
</dbReference>
<name>A7KS55_9BURK</name>
<dbReference type="SUPFAM" id="SSF52343">
    <property type="entry name" value="Ferredoxin reductase-like, C-terminal NADP-linked domain"/>
    <property type="match status" value="1"/>
</dbReference>
<feature type="domain" description="2Fe-2S ferredoxin-type" evidence="7">
    <location>
        <begin position="245"/>
        <end position="330"/>
    </location>
</feature>
<dbReference type="InterPro" id="IPR017927">
    <property type="entry name" value="FAD-bd_FR_type"/>
</dbReference>
<dbReference type="SUPFAM" id="SSF54292">
    <property type="entry name" value="2Fe-2S ferredoxin-like"/>
    <property type="match status" value="1"/>
</dbReference>
<keyword evidence="1" id="KW-0285">Flavoprotein</keyword>
<proteinExistence type="predicted"/>
<dbReference type="InterPro" id="IPR001041">
    <property type="entry name" value="2Fe-2S_ferredoxin-type"/>
</dbReference>
<dbReference type="GO" id="GO:0046872">
    <property type="term" value="F:metal ion binding"/>
    <property type="evidence" value="ECO:0007669"/>
    <property type="project" value="UniProtKB-KW"/>
</dbReference>
<dbReference type="InterPro" id="IPR012675">
    <property type="entry name" value="Beta-grasp_dom_sf"/>
</dbReference>
<evidence type="ECO:0000313" key="9">
    <source>
        <dbReference type="EMBL" id="ABS81535.1"/>
    </source>
</evidence>
<evidence type="ECO:0000256" key="3">
    <source>
        <dbReference type="ARBA" id="ARBA00022723"/>
    </source>
</evidence>
<dbReference type="PRINTS" id="PR00409">
    <property type="entry name" value="PHDIOXRDTASE"/>
</dbReference>
<dbReference type="Gene3D" id="3.40.50.80">
    <property type="entry name" value="Nucleotide-binding domain of ferredoxin-NADP reductase (FNR) module"/>
    <property type="match status" value="1"/>
</dbReference>
<dbReference type="GO" id="GO:0016491">
    <property type="term" value="F:oxidoreductase activity"/>
    <property type="evidence" value="ECO:0007669"/>
    <property type="project" value="UniProtKB-KW"/>
</dbReference>
<organism evidence="9">
    <name type="scientific">Alcaligenes sp. NyZ215</name>
    <dbReference type="NCBI Taxonomy" id="441452"/>
    <lineage>
        <taxon>Bacteria</taxon>
        <taxon>Pseudomonadati</taxon>
        <taxon>Pseudomonadota</taxon>
        <taxon>Betaproteobacteria</taxon>
        <taxon>Burkholderiales</taxon>
        <taxon>Alcaligenaceae</taxon>
        <taxon>Alcaligenes</taxon>
    </lineage>
</organism>
<dbReference type="PROSITE" id="PS00197">
    <property type="entry name" value="2FE2S_FER_1"/>
    <property type="match status" value="1"/>
</dbReference>
<dbReference type="CDD" id="cd06185">
    <property type="entry name" value="PDR_like"/>
    <property type="match status" value="1"/>
</dbReference>
<keyword evidence="3" id="KW-0479">Metal-binding</keyword>
<dbReference type="InterPro" id="IPR039261">
    <property type="entry name" value="FNR_nucleotide-bd"/>
</dbReference>
<gene>
    <name evidence="9" type="primary">onpB</name>
</gene>
<protein>
    <submittedName>
        <fullName evidence="9">Ortho-benzoquinone reductase</fullName>
    </submittedName>
</protein>
<dbReference type="GO" id="GO:0051537">
    <property type="term" value="F:2 iron, 2 sulfur cluster binding"/>
    <property type="evidence" value="ECO:0007669"/>
    <property type="project" value="UniProtKB-KW"/>
</dbReference>
<dbReference type="InterPro" id="IPR001433">
    <property type="entry name" value="OxRdtase_FAD/NAD-bd"/>
</dbReference>
<dbReference type="Gene3D" id="3.10.20.30">
    <property type="match status" value="1"/>
</dbReference>
<dbReference type="PROSITE" id="PS51384">
    <property type="entry name" value="FAD_FR"/>
    <property type="match status" value="1"/>
</dbReference>
<feature type="domain" description="FAD-binding FR-type" evidence="8">
    <location>
        <begin position="14"/>
        <end position="116"/>
    </location>
</feature>
<keyword evidence="4" id="KW-0560">Oxidoreductase</keyword>
<accession>A7KS55</accession>
<dbReference type="InterPro" id="IPR017938">
    <property type="entry name" value="Riboflavin_synthase-like_b-brl"/>
</dbReference>
<dbReference type="Pfam" id="PF00111">
    <property type="entry name" value="Fer2"/>
    <property type="match status" value="1"/>
</dbReference>
<evidence type="ECO:0000256" key="1">
    <source>
        <dbReference type="ARBA" id="ARBA00022630"/>
    </source>
</evidence>
<dbReference type="CDD" id="cd00207">
    <property type="entry name" value="fer2"/>
    <property type="match status" value="1"/>
</dbReference>
<evidence type="ECO:0000256" key="2">
    <source>
        <dbReference type="ARBA" id="ARBA00022714"/>
    </source>
</evidence>
<dbReference type="SUPFAM" id="SSF63380">
    <property type="entry name" value="Riboflavin synthase domain-like"/>
    <property type="match status" value="1"/>
</dbReference>